<organism evidence="2 3">
    <name type="scientific">Actinomadura macrotermitis</name>
    <dbReference type="NCBI Taxonomy" id="2585200"/>
    <lineage>
        <taxon>Bacteria</taxon>
        <taxon>Bacillati</taxon>
        <taxon>Actinomycetota</taxon>
        <taxon>Actinomycetes</taxon>
        <taxon>Streptosporangiales</taxon>
        <taxon>Thermomonosporaceae</taxon>
        <taxon>Actinomadura</taxon>
    </lineage>
</organism>
<dbReference type="AlphaFoldDB" id="A0A7K0BN36"/>
<protein>
    <recommendedName>
        <fullName evidence="4">Peptidase MA superfamily protein</fullName>
    </recommendedName>
</protein>
<dbReference type="PROSITE" id="PS51318">
    <property type="entry name" value="TAT"/>
    <property type="match status" value="1"/>
</dbReference>
<reference evidence="2 3" key="1">
    <citation type="submission" date="2019-10" db="EMBL/GenBank/DDBJ databases">
        <title>Actinomadura rubteroloni sp. nov. and Actinomadura macrotermitis sp. nov., isolated from the gut of fungus growing-termite Macrotermes natalensis.</title>
        <authorList>
            <person name="Benndorf R."/>
            <person name="Martin K."/>
            <person name="Kuefner M."/>
            <person name="De Beer W."/>
            <person name="Kaster A.-K."/>
            <person name="Vollmers J."/>
            <person name="Poulsen M."/>
            <person name="Beemelmanns C."/>
        </authorList>
    </citation>
    <scope>NUCLEOTIDE SEQUENCE [LARGE SCALE GENOMIC DNA]</scope>
    <source>
        <strain evidence="2 3">RB68</strain>
    </source>
</reference>
<evidence type="ECO:0000313" key="3">
    <source>
        <dbReference type="Proteomes" id="UP000487268"/>
    </source>
</evidence>
<accession>A0A7K0BN36</accession>
<dbReference type="EMBL" id="WEGH01000001">
    <property type="protein sequence ID" value="MQY02496.1"/>
    <property type="molecule type" value="Genomic_DNA"/>
</dbReference>
<dbReference type="OrthoDB" id="5242307at2"/>
<dbReference type="InterPro" id="IPR006311">
    <property type="entry name" value="TAT_signal"/>
</dbReference>
<dbReference type="RefSeq" id="WP_153530668.1">
    <property type="nucleotide sequence ID" value="NZ_WEGH01000001.1"/>
</dbReference>
<feature type="chain" id="PRO_5029537158" description="Peptidase MA superfamily protein" evidence="1">
    <location>
        <begin position="40"/>
        <end position="425"/>
    </location>
</feature>
<keyword evidence="1" id="KW-0732">Signal</keyword>
<evidence type="ECO:0000313" key="2">
    <source>
        <dbReference type="EMBL" id="MQY02496.1"/>
    </source>
</evidence>
<sequence>MKDDGPEHCRRPARPRRRGFVAAAGLGAAACLTAGVAFAAARPAGPDASAAGPGAAADAAGRPGQAAVSAVLAGRAAAVRARDRTAFLATVASAPADVQRAQGQLFDNLARLPLEGWQEHYEGVEPGGVPGAANVRVSLRYRLKGFDRGPVVRTRHLLFTPRAGGGWALTGAGSGDVPEIWDGGPLQVVRGRSSLVVGDAPGLPEIARRLDAAVPVVSGTVGKGWARQAVAFAPADPAVAQRLAGDGQDLGQIAALATVAPGPDSGHGGDRIVISPGTFSRLNALGRTVVLTHELTHVATGGARDARTPLWLIEGLADYVGYRTASVGVRAAAGELRREILAGRTPAALPGRAAFEPSGGRLAQSYQEAWLACRMIVERYGEAALVRLYRAAGRVPEPAALREVLGLTPERLTAQWREYLWKELR</sequence>
<name>A0A7K0BN36_9ACTN</name>
<comment type="caution">
    <text evidence="2">The sequence shown here is derived from an EMBL/GenBank/DDBJ whole genome shotgun (WGS) entry which is preliminary data.</text>
</comment>
<evidence type="ECO:0000256" key="1">
    <source>
        <dbReference type="SAM" id="SignalP"/>
    </source>
</evidence>
<gene>
    <name evidence="2" type="ORF">ACRB68_05260</name>
</gene>
<dbReference type="PROSITE" id="PS51257">
    <property type="entry name" value="PROKAR_LIPOPROTEIN"/>
    <property type="match status" value="1"/>
</dbReference>
<feature type="signal peptide" evidence="1">
    <location>
        <begin position="1"/>
        <end position="39"/>
    </location>
</feature>
<keyword evidence="3" id="KW-1185">Reference proteome</keyword>
<evidence type="ECO:0008006" key="4">
    <source>
        <dbReference type="Google" id="ProtNLM"/>
    </source>
</evidence>
<proteinExistence type="predicted"/>
<dbReference type="Proteomes" id="UP000487268">
    <property type="component" value="Unassembled WGS sequence"/>
</dbReference>